<gene>
    <name evidence="1" type="ORF">GOBAR_AA01051</name>
</gene>
<evidence type="ECO:0000313" key="2">
    <source>
        <dbReference type="Proteomes" id="UP000239757"/>
    </source>
</evidence>
<evidence type="ECO:0000313" key="1">
    <source>
        <dbReference type="EMBL" id="PPS19520.1"/>
    </source>
</evidence>
<accession>A0A2P5YV88</accession>
<dbReference type="Proteomes" id="UP000239757">
    <property type="component" value="Unassembled WGS sequence"/>
</dbReference>
<sequence>MELVEDKNVETMAALYCGNQSHQNVPIHLFAEFNIDLNAAPETDVNGDDGYDNSDPSNHEVDVWNLIQCIVIHNDPGAHMSLIDPNTALAAEFLNYPDILPGHWLAIDSELEELFMGQKFKIKEEYVFAIKWLTKGCNWWGWVAVMQEFMSEIVIELKAQPYYDSDDQLQPGKRIFL</sequence>
<dbReference type="AlphaFoldDB" id="A0A2P5YV88"/>
<organism evidence="1 2">
    <name type="scientific">Gossypium barbadense</name>
    <name type="common">Sea Island cotton</name>
    <name type="synonym">Hibiscus barbadensis</name>
    <dbReference type="NCBI Taxonomy" id="3634"/>
    <lineage>
        <taxon>Eukaryota</taxon>
        <taxon>Viridiplantae</taxon>
        <taxon>Streptophyta</taxon>
        <taxon>Embryophyta</taxon>
        <taxon>Tracheophyta</taxon>
        <taxon>Spermatophyta</taxon>
        <taxon>Magnoliopsida</taxon>
        <taxon>eudicotyledons</taxon>
        <taxon>Gunneridae</taxon>
        <taxon>Pentapetalae</taxon>
        <taxon>rosids</taxon>
        <taxon>malvids</taxon>
        <taxon>Malvales</taxon>
        <taxon>Malvaceae</taxon>
        <taxon>Malvoideae</taxon>
        <taxon>Gossypium</taxon>
    </lineage>
</organism>
<dbReference type="OrthoDB" id="1752101at2759"/>
<dbReference type="EMBL" id="KZ662759">
    <property type="protein sequence ID" value="PPS19520.1"/>
    <property type="molecule type" value="Genomic_DNA"/>
</dbReference>
<name>A0A2P5YV88_GOSBA</name>
<reference evidence="1 2" key="1">
    <citation type="submission" date="2015-01" db="EMBL/GenBank/DDBJ databases">
        <title>Genome of allotetraploid Gossypium barbadense reveals genomic plasticity and fiber elongation in cotton evolution.</title>
        <authorList>
            <person name="Chen X."/>
            <person name="Liu X."/>
            <person name="Zhao B."/>
            <person name="Zheng H."/>
            <person name="Hu Y."/>
            <person name="Lu G."/>
            <person name="Yang C."/>
            <person name="Chen J."/>
            <person name="Shan C."/>
            <person name="Zhang L."/>
            <person name="Zhou Y."/>
            <person name="Wang L."/>
            <person name="Guo W."/>
            <person name="Bai Y."/>
            <person name="Ruan J."/>
            <person name="Shangguan X."/>
            <person name="Mao Y."/>
            <person name="Jiang J."/>
            <person name="Zhu Y."/>
            <person name="Lei J."/>
            <person name="Kang H."/>
            <person name="Chen S."/>
            <person name="He X."/>
            <person name="Wang R."/>
            <person name="Wang Y."/>
            <person name="Chen J."/>
            <person name="Wang L."/>
            <person name="Yu S."/>
            <person name="Wang B."/>
            <person name="Wei J."/>
            <person name="Song S."/>
            <person name="Lu X."/>
            <person name="Gao Z."/>
            <person name="Gu W."/>
            <person name="Deng X."/>
            <person name="Ma D."/>
            <person name="Wang S."/>
            <person name="Liang W."/>
            <person name="Fang L."/>
            <person name="Cai C."/>
            <person name="Zhu X."/>
            <person name="Zhou B."/>
            <person name="Zhang Y."/>
            <person name="Chen Z."/>
            <person name="Xu S."/>
            <person name="Zhu R."/>
            <person name="Wang S."/>
            <person name="Zhang T."/>
            <person name="Zhao G."/>
        </authorList>
    </citation>
    <scope>NUCLEOTIDE SEQUENCE [LARGE SCALE GENOMIC DNA]</scope>
    <source>
        <strain evidence="2">cv. Xinhai21</strain>
        <tissue evidence="1">Leaf</tissue>
    </source>
</reference>
<proteinExistence type="predicted"/>
<protein>
    <submittedName>
        <fullName evidence="1">Uncharacterized protein</fullName>
    </submittedName>
</protein>